<protein>
    <submittedName>
        <fullName evidence="7">Flippase</fullName>
    </submittedName>
</protein>
<keyword evidence="8" id="KW-1185">Reference proteome</keyword>
<evidence type="ECO:0000256" key="5">
    <source>
        <dbReference type="ARBA" id="ARBA00023136"/>
    </source>
</evidence>
<keyword evidence="5 6" id="KW-0472">Membrane</keyword>
<feature type="transmembrane region" description="Helical" evidence="6">
    <location>
        <begin position="87"/>
        <end position="108"/>
    </location>
</feature>
<dbReference type="GO" id="GO:0005886">
    <property type="term" value="C:plasma membrane"/>
    <property type="evidence" value="ECO:0007669"/>
    <property type="project" value="UniProtKB-SubCell"/>
</dbReference>
<gene>
    <name evidence="7" type="ORF">DXC51_07770</name>
</gene>
<evidence type="ECO:0000256" key="6">
    <source>
        <dbReference type="SAM" id="Phobius"/>
    </source>
</evidence>
<feature type="transmembrane region" description="Helical" evidence="6">
    <location>
        <begin position="114"/>
        <end position="132"/>
    </location>
</feature>
<dbReference type="PANTHER" id="PTHR30250">
    <property type="entry name" value="PST FAMILY PREDICTED COLANIC ACID TRANSPORTER"/>
    <property type="match status" value="1"/>
</dbReference>
<reference evidence="7" key="1">
    <citation type="submission" date="2018-08" db="EMBL/GenBank/DDBJ databases">
        <title>A genome reference for cultivated species of the human gut microbiota.</title>
        <authorList>
            <person name="Zou Y."/>
            <person name="Xue W."/>
            <person name="Luo G."/>
        </authorList>
    </citation>
    <scope>NUCLEOTIDE SEQUENCE [LARGE SCALE GENOMIC DNA]</scope>
    <source>
        <strain evidence="7">TF05-5AC</strain>
    </source>
</reference>
<feature type="transmembrane region" description="Helical" evidence="6">
    <location>
        <begin position="381"/>
        <end position="401"/>
    </location>
</feature>
<feature type="transmembrane region" description="Helical" evidence="6">
    <location>
        <begin position="44"/>
        <end position="66"/>
    </location>
</feature>
<feature type="transmembrane region" description="Helical" evidence="6">
    <location>
        <begin position="288"/>
        <end position="311"/>
    </location>
</feature>
<dbReference type="EMBL" id="QVLV01000004">
    <property type="protein sequence ID" value="RGE62486.1"/>
    <property type="molecule type" value="Genomic_DNA"/>
</dbReference>
<feature type="transmembrane region" description="Helical" evidence="6">
    <location>
        <begin position="168"/>
        <end position="190"/>
    </location>
</feature>
<evidence type="ECO:0000256" key="4">
    <source>
        <dbReference type="ARBA" id="ARBA00022989"/>
    </source>
</evidence>
<sequence length="477" mass="54257">MDKEKSLKRNYAYNLSYQLLAILVPLVTTPYVTRVLGPEKLGDYAYTSAMVSYFGIVAALGTVTYAQREVACYQKAREERSRTFYEILFLRLFMVGIVFAAYCVFLFLAGTYRVLYIIQLCTVLSWAFDISWFFQGMEDFKVTVIRNSTVKLISVILILTLVKSRDDLWIYAFILCFSALLGNMTMWPFIKKYLCRIRRKELHPLRHLKGSLELFVPVLSIQIYTVLDQTMLGAMINTTQVGYYAQTQKIINLESSLLFSLTSVLMPRMTVLLSENKVELANSYYRKVVSFGFMLNLPMTAGTILISKYLIPVFFGRGYRECIPLLRILSFIFVTQGIGQIAGTLLIAMKRQKQYTIAVTAGAVINLICNGLFITRFEAKGVAAASVFSEICIEIMMLHYIRPTFEKGALKEAFFNYLPPTLGMSLVLWAAECFLEVNLISLFILGVSGVGVYSLLLILRKDIFLKELLHKGGRGFR</sequence>
<keyword evidence="3 6" id="KW-0812">Transmembrane</keyword>
<accession>A0A3E3I7W3</accession>
<feature type="transmembrane region" description="Helical" evidence="6">
    <location>
        <begin position="323"/>
        <end position="348"/>
    </location>
</feature>
<evidence type="ECO:0000256" key="3">
    <source>
        <dbReference type="ARBA" id="ARBA00022692"/>
    </source>
</evidence>
<feature type="transmembrane region" description="Helical" evidence="6">
    <location>
        <begin position="12"/>
        <end position="32"/>
    </location>
</feature>
<keyword evidence="4 6" id="KW-1133">Transmembrane helix</keyword>
<feature type="transmembrane region" description="Helical" evidence="6">
    <location>
        <begin position="437"/>
        <end position="459"/>
    </location>
</feature>
<dbReference type="GeneID" id="97986777"/>
<proteinExistence type="predicted"/>
<dbReference type="Pfam" id="PF01943">
    <property type="entry name" value="Polysacc_synt"/>
    <property type="match status" value="1"/>
</dbReference>
<evidence type="ECO:0000256" key="2">
    <source>
        <dbReference type="ARBA" id="ARBA00022475"/>
    </source>
</evidence>
<evidence type="ECO:0000313" key="8">
    <source>
        <dbReference type="Proteomes" id="UP000260812"/>
    </source>
</evidence>
<dbReference type="InterPro" id="IPR050833">
    <property type="entry name" value="Poly_Biosynth_Transport"/>
</dbReference>
<dbReference type="CDD" id="cd13128">
    <property type="entry name" value="MATE_Wzx_like"/>
    <property type="match status" value="1"/>
</dbReference>
<dbReference type="AlphaFoldDB" id="A0A3E3I7W3"/>
<comment type="subcellular location">
    <subcellularLocation>
        <location evidence="1">Cell membrane</location>
        <topology evidence="1">Multi-pass membrane protein</topology>
    </subcellularLocation>
</comment>
<feature type="transmembrane region" description="Helical" evidence="6">
    <location>
        <begin position="413"/>
        <end position="431"/>
    </location>
</feature>
<comment type="caution">
    <text evidence="7">The sequence shown here is derived from an EMBL/GenBank/DDBJ whole genome shotgun (WGS) entry which is preliminary data.</text>
</comment>
<evidence type="ECO:0000313" key="7">
    <source>
        <dbReference type="EMBL" id="RGE62486.1"/>
    </source>
</evidence>
<feature type="transmembrane region" description="Helical" evidence="6">
    <location>
        <begin position="355"/>
        <end position="375"/>
    </location>
</feature>
<organism evidence="7 8">
    <name type="scientific">Eisenbergiella massiliensis</name>
    <dbReference type="NCBI Taxonomy" id="1720294"/>
    <lineage>
        <taxon>Bacteria</taxon>
        <taxon>Bacillati</taxon>
        <taxon>Bacillota</taxon>
        <taxon>Clostridia</taxon>
        <taxon>Lachnospirales</taxon>
        <taxon>Lachnospiraceae</taxon>
        <taxon>Eisenbergiella</taxon>
    </lineage>
</organism>
<dbReference type="RefSeq" id="WP_021634713.1">
    <property type="nucleotide sequence ID" value="NZ_QVLV01000004.1"/>
</dbReference>
<evidence type="ECO:0000256" key="1">
    <source>
        <dbReference type="ARBA" id="ARBA00004651"/>
    </source>
</evidence>
<name>A0A3E3I7W3_9FIRM</name>
<dbReference type="Proteomes" id="UP000260812">
    <property type="component" value="Unassembled WGS sequence"/>
</dbReference>
<keyword evidence="2" id="KW-1003">Cell membrane</keyword>
<dbReference type="PANTHER" id="PTHR30250:SF11">
    <property type="entry name" value="O-ANTIGEN TRANSPORTER-RELATED"/>
    <property type="match status" value="1"/>
</dbReference>
<feature type="transmembrane region" description="Helical" evidence="6">
    <location>
        <begin position="144"/>
        <end position="162"/>
    </location>
</feature>
<dbReference type="InterPro" id="IPR002797">
    <property type="entry name" value="Polysacc_synth"/>
</dbReference>